<comment type="caution">
    <text evidence="2">The sequence shown here is derived from an EMBL/GenBank/DDBJ whole genome shotgun (WGS) entry which is preliminary data.</text>
</comment>
<protein>
    <submittedName>
        <fullName evidence="2">Uncharacterized protein</fullName>
    </submittedName>
</protein>
<proteinExistence type="predicted"/>
<feature type="compositionally biased region" description="Low complexity" evidence="1">
    <location>
        <begin position="32"/>
        <end position="110"/>
    </location>
</feature>
<feature type="region of interest" description="Disordered" evidence="1">
    <location>
        <begin position="24"/>
        <end position="110"/>
    </location>
</feature>
<dbReference type="EMBL" id="BTRK01000002">
    <property type="protein sequence ID" value="GMR34876.1"/>
    <property type="molecule type" value="Genomic_DNA"/>
</dbReference>
<name>A0AAN4Z697_9BILA</name>
<evidence type="ECO:0000256" key="1">
    <source>
        <dbReference type="SAM" id="MobiDB-lite"/>
    </source>
</evidence>
<evidence type="ECO:0000313" key="2">
    <source>
        <dbReference type="EMBL" id="GMR34876.1"/>
    </source>
</evidence>
<feature type="compositionally biased region" description="Low complexity" evidence="1">
    <location>
        <begin position="371"/>
        <end position="391"/>
    </location>
</feature>
<dbReference type="Proteomes" id="UP001328107">
    <property type="component" value="Unassembled WGS sequence"/>
</dbReference>
<sequence>MSEIAKLPQDDFKLMSPSRIPVAAQRTSMIASKTSSSSSKTESFQSSSISKTSSYSASSQSLNQSMSQSTTSIASSGVSSMTSSMHSESSMSQSMMSINTTSSQMSQSTASLLSAQSTEAIMDKKMEAITESATMEKKEMAAITEEKQAVAAVTEAAVAVEMQALAMSESSSGSKAVVEKAESVAHSVVETPTLTVAETVEESRESRSYETHTHSFILVTDSTGLKLVKRRVSLDAESDDGMIYVRQYDHAASNVKEIKLFTEVIGDPPVEVEIGIYERKIHTTCASLVTMEKVELKVVKKEVVPVEEDEGMFEEFWEEVKVSHYEEELRRSSMRRLQHEERIEQTRRLQEKRQQLLRRVEETSGIYGRYSAGSRSYASSSVSVGSPYSVRTVDSPYSFS</sequence>
<reference evidence="3" key="1">
    <citation type="submission" date="2022-10" db="EMBL/GenBank/DDBJ databases">
        <title>Genome assembly of Pristionchus species.</title>
        <authorList>
            <person name="Yoshida K."/>
            <person name="Sommer R.J."/>
        </authorList>
    </citation>
    <scope>NUCLEOTIDE SEQUENCE [LARGE SCALE GENOMIC DNA]</scope>
    <source>
        <strain evidence="3">RS5460</strain>
    </source>
</reference>
<organism evidence="2 3">
    <name type="scientific">Pristionchus mayeri</name>
    <dbReference type="NCBI Taxonomy" id="1317129"/>
    <lineage>
        <taxon>Eukaryota</taxon>
        <taxon>Metazoa</taxon>
        <taxon>Ecdysozoa</taxon>
        <taxon>Nematoda</taxon>
        <taxon>Chromadorea</taxon>
        <taxon>Rhabditida</taxon>
        <taxon>Rhabditina</taxon>
        <taxon>Diplogasteromorpha</taxon>
        <taxon>Diplogasteroidea</taxon>
        <taxon>Neodiplogasteridae</taxon>
        <taxon>Pristionchus</taxon>
    </lineage>
</organism>
<gene>
    <name evidence="2" type="ORF">PMAYCL1PPCAC_05071</name>
</gene>
<accession>A0AAN4Z697</accession>
<feature type="region of interest" description="Disordered" evidence="1">
    <location>
        <begin position="371"/>
        <end position="400"/>
    </location>
</feature>
<keyword evidence="3" id="KW-1185">Reference proteome</keyword>
<dbReference type="AlphaFoldDB" id="A0AAN4Z697"/>
<evidence type="ECO:0000313" key="3">
    <source>
        <dbReference type="Proteomes" id="UP001328107"/>
    </source>
</evidence>